<feature type="region of interest" description="Disordered" evidence="1">
    <location>
        <begin position="67"/>
        <end position="96"/>
    </location>
</feature>
<keyword evidence="2" id="KW-0614">Plasmid</keyword>
<gene>
    <name evidence="2" type="ORF">CT19425_MP80051</name>
</gene>
<dbReference type="EMBL" id="LT991977">
    <property type="protein sequence ID" value="SPK76422.1"/>
    <property type="molecule type" value="Genomic_DNA"/>
</dbReference>
<sequence>MRRSIGRGIEPNQSRVLKGAFAGFERYRRAAAGAAGGSAGAPPGPAFGAWALPCHNSRLALTRHVTRPAASPCFPPPPDRLRPTLWKPVQEPTNSH</sequence>
<evidence type="ECO:0000313" key="3">
    <source>
        <dbReference type="Proteomes" id="UP000255505"/>
    </source>
</evidence>
<geneLocation type="plasmid" evidence="2">
    <name>II</name>
</geneLocation>
<protein>
    <submittedName>
        <fullName evidence="2">Uncharacterized protein</fullName>
    </submittedName>
</protein>
<evidence type="ECO:0000256" key="1">
    <source>
        <dbReference type="SAM" id="MobiDB-lite"/>
    </source>
</evidence>
<dbReference type="Proteomes" id="UP000255505">
    <property type="component" value="Plasmid II"/>
</dbReference>
<evidence type="ECO:0000313" key="2">
    <source>
        <dbReference type="EMBL" id="SPK76422.1"/>
    </source>
</evidence>
<accession>A0A375ISJ8</accession>
<organism evidence="2 3">
    <name type="scientific">Cupriavidus taiwanensis</name>
    <dbReference type="NCBI Taxonomy" id="164546"/>
    <lineage>
        <taxon>Bacteria</taxon>
        <taxon>Pseudomonadati</taxon>
        <taxon>Pseudomonadota</taxon>
        <taxon>Betaproteobacteria</taxon>
        <taxon>Burkholderiales</taxon>
        <taxon>Burkholderiaceae</taxon>
        <taxon>Cupriavidus</taxon>
    </lineage>
</organism>
<reference evidence="2 3" key="1">
    <citation type="submission" date="2018-01" db="EMBL/GenBank/DDBJ databases">
        <authorList>
            <person name="Gaut B.S."/>
            <person name="Morton B.R."/>
            <person name="Clegg M.T."/>
            <person name="Duvall M.R."/>
        </authorList>
    </citation>
    <scope>NUCLEOTIDE SEQUENCE [LARGE SCALE GENOMIC DNA]</scope>
    <source>
        <strain evidence="2">Cupriavidus taiwanensis LMG 19425</strain>
        <plasmid evidence="3">Plasmid ii</plasmid>
    </source>
</reference>
<dbReference type="AlphaFoldDB" id="A0A375ISJ8"/>
<name>A0A375ISJ8_9BURK</name>
<proteinExistence type="predicted"/>